<dbReference type="PATRIC" id="fig|1244083.3.peg.2434"/>
<dbReference type="RefSeq" id="WP_009497233.1">
    <property type="nucleotide sequence ID" value="NZ_AMZQ01000021.1"/>
</dbReference>
<dbReference type="eggNOG" id="ENOG5032SQ7">
    <property type="taxonomic scope" value="Bacteria"/>
</dbReference>
<feature type="compositionally biased region" description="Basic and acidic residues" evidence="1">
    <location>
        <begin position="127"/>
        <end position="139"/>
    </location>
</feature>
<proteinExistence type="predicted"/>
<comment type="caution">
    <text evidence="2">The sequence shown here is derived from an EMBL/GenBank/DDBJ whole genome shotgun (WGS) entry which is preliminary data.</text>
</comment>
<dbReference type="AlphaFoldDB" id="M5IH11"/>
<dbReference type="InterPro" id="IPR007499">
    <property type="entry name" value="ERF_bacteria_virus"/>
</dbReference>
<dbReference type="STRING" id="1244083.CSUNSWCD_1454"/>
<dbReference type="OrthoDB" id="1625426at2"/>
<protein>
    <submittedName>
        <fullName evidence="2">Essential recombination function protein</fullName>
    </submittedName>
</protein>
<organism evidence="2 3">
    <name type="scientific">Campylobacter showae CSUNSWCD</name>
    <dbReference type="NCBI Taxonomy" id="1244083"/>
    <lineage>
        <taxon>Bacteria</taxon>
        <taxon>Pseudomonadati</taxon>
        <taxon>Campylobacterota</taxon>
        <taxon>Epsilonproteobacteria</taxon>
        <taxon>Campylobacterales</taxon>
        <taxon>Campylobacteraceae</taxon>
        <taxon>Campylobacter</taxon>
    </lineage>
</organism>
<evidence type="ECO:0000256" key="1">
    <source>
        <dbReference type="SAM" id="MobiDB-lite"/>
    </source>
</evidence>
<feature type="region of interest" description="Disordered" evidence="1">
    <location>
        <begin position="127"/>
        <end position="147"/>
    </location>
</feature>
<reference evidence="2 3" key="1">
    <citation type="journal article" date="2013" name="Genome Announc.">
        <title>Genome Sequence of Campylobacter showae UNSWCD, Isolated from a Patient with Crohn's Disease.</title>
        <authorList>
            <person name="Tay A.P."/>
            <person name="Kaakoush N.O."/>
            <person name="Deshpande N.P."/>
            <person name="Chen Z."/>
            <person name="Mitchell H."/>
            <person name="Wilkins M.R."/>
        </authorList>
    </citation>
    <scope>NUCLEOTIDE SEQUENCE [LARGE SCALE GENOMIC DNA]</scope>
    <source>
        <strain evidence="2 3">CSUNSWCD</strain>
    </source>
</reference>
<evidence type="ECO:0000313" key="3">
    <source>
        <dbReference type="Proteomes" id="UP000011939"/>
    </source>
</evidence>
<dbReference type="EMBL" id="AMZQ01000021">
    <property type="protein sequence ID" value="EKU10090.1"/>
    <property type="molecule type" value="Genomic_DNA"/>
</dbReference>
<sequence length="206" mass="22879">MIETLSKIQCELKAPKTQTNKAGGYSYRSCEDILEAVKPLLEKYGVALTISDEIMLVGDRFYVKATATLRGKEGEINASAYARETEVKLNKYGGEILDRAQITGSTSSYARKYALNGLFAIDDTKDADATNTHDDEPRQNKQPQKQPTFLNADQLNDLVHLCEITNTNPDAIVAAYKVKAFANLPYEKVRGQLLKKLEQIQAQQSA</sequence>
<dbReference type="Pfam" id="PF04404">
    <property type="entry name" value="ERF"/>
    <property type="match status" value="1"/>
</dbReference>
<dbReference type="Proteomes" id="UP000011939">
    <property type="component" value="Unassembled WGS sequence"/>
</dbReference>
<accession>M5IH11</accession>
<name>M5IH11_9BACT</name>
<gene>
    <name evidence="2" type="ORF">CSUNSWCD_1454</name>
</gene>
<evidence type="ECO:0000313" key="2">
    <source>
        <dbReference type="EMBL" id="EKU10090.1"/>
    </source>
</evidence>